<organism evidence="1 2">
    <name type="scientific">Pseudomonas oryzihabitans</name>
    <dbReference type="NCBI Taxonomy" id="47885"/>
    <lineage>
        <taxon>Bacteria</taxon>
        <taxon>Pseudomonadati</taxon>
        <taxon>Pseudomonadota</taxon>
        <taxon>Gammaproteobacteria</taxon>
        <taxon>Pseudomonadales</taxon>
        <taxon>Pseudomonadaceae</taxon>
        <taxon>Pseudomonas</taxon>
    </lineage>
</organism>
<dbReference type="Proteomes" id="UP000078356">
    <property type="component" value="Unassembled WGS sequence"/>
</dbReference>
<dbReference type="Gene3D" id="1.25.40.80">
    <property type="match status" value="1"/>
</dbReference>
<dbReference type="EMBL" id="LWCR01000019">
    <property type="protein sequence ID" value="OAN28793.1"/>
    <property type="molecule type" value="Genomic_DNA"/>
</dbReference>
<evidence type="ECO:0000313" key="1">
    <source>
        <dbReference type="EMBL" id="OAN28793.1"/>
    </source>
</evidence>
<dbReference type="Gene3D" id="1.10.579.10">
    <property type="entry name" value="DNA Cyclobutane Dipyrimidine Photolyase, subunit A, domain 3"/>
    <property type="match status" value="1"/>
</dbReference>
<dbReference type="Gene3D" id="3.40.50.620">
    <property type="entry name" value="HUPs"/>
    <property type="match status" value="1"/>
</dbReference>
<proteinExistence type="predicted"/>
<accession>A0A178LEB8</accession>
<dbReference type="OrthoDB" id="5288100at2"/>
<dbReference type="InterPro" id="IPR036134">
    <property type="entry name" value="Crypto/Photolyase_FAD-like_sf"/>
</dbReference>
<dbReference type="Gene3D" id="1.10.10.1710">
    <property type="entry name" value="Deoxyribodipyrimidine photolyase-related"/>
    <property type="match status" value="1"/>
</dbReference>
<dbReference type="PANTHER" id="PTHR38657">
    <property type="entry name" value="SLR1343 PROTEIN"/>
    <property type="match status" value="1"/>
</dbReference>
<dbReference type="RefSeq" id="WP_064308081.1">
    <property type="nucleotide sequence ID" value="NZ_LWCR01000019.1"/>
</dbReference>
<dbReference type="Pfam" id="PF04244">
    <property type="entry name" value="DPRP"/>
    <property type="match status" value="1"/>
</dbReference>
<dbReference type="InterPro" id="IPR052551">
    <property type="entry name" value="UV-DNA_repair_photolyase"/>
</dbReference>
<keyword evidence="1" id="KW-0456">Lyase</keyword>
<evidence type="ECO:0000313" key="2">
    <source>
        <dbReference type="Proteomes" id="UP000078356"/>
    </source>
</evidence>
<dbReference type="SUPFAM" id="SSF48173">
    <property type="entry name" value="Cryptochrome/photolyase FAD-binding domain"/>
    <property type="match status" value="1"/>
</dbReference>
<sequence>MSEGAVRRLLPVFGDQLSPQLASLREADPAQDVLLLAEVMSEASYVPHHPRKIALIFSAMRHFAIEMRARGFQVHYRTLDDPDNQGSLPAEIACWVRASGAHEVHLTETGEWRLEQALHGLDLAVPVHWHGDDRFLCSRAAFARWAGTRTELRMEAFYRGMRRRHGWLMEGPGEPCGDVWNLDKDNRKALPSGHPVPEPFSCPPDACTQEVLKLVGQRFAHHYGRLDGFDYPVTRADAERLWRHFLDAGLRDFGTYQDAMARGEPYLHHARISAALNIGLLDLRQLCAEVDAAYREGRVPLNSAEGFLRQLIGWREYVHGVYWLRMPEYRELNVLGNTRALPDFYWTGATDMACMREAIGQTLALGYAHHIQRLMVTGNFALLAGIAPQAIGEWYLAVYLDAFEWVELPNTQAMVMHADGGYLASKPYCASGQYIRRQSDYCKGCHYQVGEALGERACPFNALYWHFLIRHRERFAQYPRMLNLYRNLDSQAPERQQALWRRGEALLARLDAGESL</sequence>
<dbReference type="InterPro" id="IPR014729">
    <property type="entry name" value="Rossmann-like_a/b/a_fold"/>
</dbReference>
<dbReference type="InterPro" id="IPR007357">
    <property type="entry name" value="PhrB-like"/>
</dbReference>
<dbReference type="GO" id="GO:0016829">
    <property type="term" value="F:lyase activity"/>
    <property type="evidence" value="ECO:0007669"/>
    <property type="project" value="UniProtKB-KW"/>
</dbReference>
<dbReference type="AlphaFoldDB" id="A0A178LEB8"/>
<reference evidence="1 2" key="1">
    <citation type="submission" date="2016-04" db="EMBL/GenBank/DDBJ databases">
        <title>Draft Genome Sequences of Staphylococcus capitis Strain H36, S. capitis Strain H65, S. cohnii Strain H62, S. hominis Strain H69, Mycobacterium iranicum Strain H39, Plantibacter sp. Strain H53, Pseudomonas oryzihabitans Strain H72, and Microbacterium sp. Strain H83, isolated from residential settings.</title>
        <authorList>
            <person name="Lymperopoulou D."/>
            <person name="Adams R.I."/>
            <person name="Lindow S."/>
            <person name="Coil D.A."/>
            <person name="Jospin G."/>
            <person name="Eisen J.A."/>
        </authorList>
    </citation>
    <scope>NUCLEOTIDE SEQUENCE [LARGE SCALE GENOMIC DNA]</scope>
    <source>
        <strain evidence="1 2">H72</strain>
    </source>
</reference>
<comment type="caution">
    <text evidence="1">The sequence shown here is derived from an EMBL/GenBank/DDBJ whole genome shotgun (WGS) entry which is preliminary data.</text>
</comment>
<dbReference type="PANTHER" id="PTHR38657:SF1">
    <property type="entry name" value="SLR1343 PROTEIN"/>
    <property type="match status" value="1"/>
</dbReference>
<protein>
    <submittedName>
        <fullName evidence="1">Deoxyribodipyrimidine photolyase</fullName>
    </submittedName>
</protein>
<gene>
    <name evidence="1" type="ORF">A4V15_19530</name>
</gene>
<name>A0A178LEB8_9PSED</name>